<dbReference type="EMBL" id="JBHTKB010000002">
    <property type="protein sequence ID" value="MFD0913864.1"/>
    <property type="molecule type" value="Genomic_DNA"/>
</dbReference>
<dbReference type="RefSeq" id="WP_379057327.1">
    <property type="nucleotide sequence ID" value="NZ_JBHTKB010000002.1"/>
</dbReference>
<dbReference type="SUPFAM" id="SSF53335">
    <property type="entry name" value="S-adenosyl-L-methionine-dependent methyltransferases"/>
    <property type="match status" value="1"/>
</dbReference>
<keyword evidence="3" id="KW-0489">Methyltransferase</keyword>
<dbReference type="Pfam" id="PF02384">
    <property type="entry name" value="N6_Mtase"/>
    <property type="match status" value="1"/>
</dbReference>
<dbReference type="PANTHER" id="PTHR42998:SF1">
    <property type="entry name" value="TYPE I RESTRICTION ENZYME HINDI METHYLASE SUBUNIT"/>
    <property type="match status" value="1"/>
</dbReference>
<dbReference type="PRINTS" id="PR00507">
    <property type="entry name" value="N12N6MTFRASE"/>
</dbReference>
<dbReference type="GO" id="GO:0032259">
    <property type="term" value="P:methylation"/>
    <property type="evidence" value="ECO:0007669"/>
    <property type="project" value="UniProtKB-KW"/>
</dbReference>
<reference evidence="4" key="1">
    <citation type="journal article" date="2019" name="Int. J. Syst. Evol. Microbiol.">
        <title>The Global Catalogue of Microorganisms (GCM) 10K type strain sequencing project: providing services to taxonomists for standard genome sequencing and annotation.</title>
        <authorList>
            <consortium name="The Broad Institute Genomics Platform"/>
            <consortium name="The Broad Institute Genome Sequencing Center for Infectious Disease"/>
            <person name="Wu L."/>
            <person name="Ma J."/>
        </authorList>
    </citation>
    <scope>NUCLEOTIDE SEQUENCE [LARGE SCALE GENOMIC DNA]</scope>
    <source>
        <strain evidence="4">CCUG 58412</strain>
    </source>
</reference>
<feature type="domain" description="DNA methylase adenine-specific" evidence="2">
    <location>
        <begin position="97"/>
        <end position="197"/>
    </location>
</feature>
<sequence>MPEFQDQFTQVTRQFNHLTPGAILNDFVQLMCVLLSSPFFHNNLFKQAISGSIYSDSRFGKSLNEQGQEHPADYAEMMNELTRTYLTEVFSSEPFADILGAVYEQHSINIRKGQFFTPSSLATLLAEMHIDDANQHFQGETSLSINDSSCGAGALLLAKLRKFHDAGGAKAIGSVEVYANDIDLNLCRITTVQILISSALKKLPLRRFQISNYDILKDLFNEECGNKVVYDWQYQGQQTEAMNENA</sequence>
<comment type="similarity">
    <text evidence="1">Belongs to the N(4)/N(6)-methyltransferase family.</text>
</comment>
<keyword evidence="3" id="KW-0808">Transferase</keyword>
<evidence type="ECO:0000313" key="4">
    <source>
        <dbReference type="Proteomes" id="UP001597128"/>
    </source>
</evidence>
<dbReference type="InterPro" id="IPR003356">
    <property type="entry name" value="DNA_methylase_A-5"/>
</dbReference>
<dbReference type="GO" id="GO:0008168">
    <property type="term" value="F:methyltransferase activity"/>
    <property type="evidence" value="ECO:0007669"/>
    <property type="project" value="UniProtKB-KW"/>
</dbReference>
<accession>A0ABW3F7M6</accession>
<organism evidence="3 4">
    <name type="scientific">Methylophilus luteus</name>
    <dbReference type="NCBI Taxonomy" id="640108"/>
    <lineage>
        <taxon>Bacteria</taxon>
        <taxon>Pseudomonadati</taxon>
        <taxon>Pseudomonadota</taxon>
        <taxon>Betaproteobacteria</taxon>
        <taxon>Nitrosomonadales</taxon>
        <taxon>Methylophilaceae</taxon>
        <taxon>Methylophilus</taxon>
    </lineage>
</organism>
<comment type="caution">
    <text evidence="3">The sequence shown here is derived from an EMBL/GenBank/DDBJ whole genome shotgun (WGS) entry which is preliminary data.</text>
</comment>
<proteinExistence type="inferred from homology"/>
<dbReference type="Proteomes" id="UP001597128">
    <property type="component" value="Unassembled WGS sequence"/>
</dbReference>
<gene>
    <name evidence="3" type="ORF">ACFQ1Z_09930</name>
</gene>
<evidence type="ECO:0000256" key="1">
    <source>
        <dbReference type="ARBA" id="ARBA00006594"/>
    </source>
</evidence>
<dbReference type="InterPro" id="IPR052916">
    <property type="entry name" value="Type-I_RE_MTase_Subunit"/>
</dbReference>
<evidence type="ECO:0000313" key="3">
    <source>
        <dbReference type="EMBL" id="MFD0913864.1"/>
    </source>
</evidence>
<protein>
    <submittedName>
        <fullName evidence="3">N-6 DNA methylase</fullName>
    </submittedName>
</protein>
<name>A0ABW3F7M6_9PROT</name>
<dbReference type="InterPro" id="IPR029063">
    <property type="entry name" value="SAM-dependent_MTases_sf"/>
</dbReference>
<evidence type="ECO:0000259" key="2">
    <source>
        <dbReference type="Pfam" id="PF02384"/>
    </source>
</evidence>
<dbReference type="Gene3D" id="3.40.50.150">
    <property type="entry name" value="Vaccinia Virus protein VP39"/>
    <property type="match status" value="1"/>
</dbReference>
<keyword evidence="4" id="KW-1185">Reference proteome</keyword>
<dbReference type="PANTHER" id="PTHR42998">
    <property type="entry name" value="TYPE I RESTRICTION ENZYME HINDVIIP M PROTEIN-RELATED"/>
    <property type="match status" value="1"/>
</dbReference>